<name>A0ABY2X2Q6_9RHOB</name>
<dbReference type="InterPro" id="IPR015421">
    <property type="entry name" value="PyrdxlP-dep_Trfase_major"/>
</dbReference>
<dbReference type="InterPro" id="IPR015422">
    <property type="entry name" value="PyrdxlP-dep_Trfase_small"/>
</dbReference>
<comment type="cofactor">
    <cofactor evidence="1 6">
        <name>pyridoxal 5'-phosphate</name>
        <dbReference type="ChEBI" id="CHEBI:597326"/>
    </cofactor>
</comment>
<organism evidence="7 8">
    <name type="scientific">Ruegeria sediminis</name>
    <dbReference type="NCBI Taxonomy" id="2583820"/>
    <lineage>
        <taxon>Bacteria</taxon>
        <taxon>Pseudomonadati</taxon>
        <taxon>Pseudomonadota</taxon>
        <taxon>Alphaproteobacteria</taxon>
        <taxon>Rhodobacterales</taxon>
        <taxon>Roseobacteraceae</taxon>
        <taxon>Ruegeria</taxon>
    </lineage>
</organism>
<reference evidence="7 8" key="1">
    <citation type="submission" date="2019-05" db="EMBL/GenBank/DDBJ databases">
        <title>Ruegeria sp. nov., isolated from tidal flat.</title>
        <authorList>
            <person name="Kim W."/>
        </authorList>
    </citation>
    <scope>NUCLEOTIDE SEQUENCE [LARGE SCALE GENOMIC DNA]</scope>
    <source>
        <strain evidence="7 8">CAU 1488</strain>
    </source>
</reference>
<keyword evidence="7" id="KW-0032">Aminotransferase</keyword>
<dbReference type="PANTHER" id="PTHR11999:SF70">
    <property type="entry name" value="MIP05841P"/>
    <property type="match status" value="1"/>
</dbReference>
<protein>
    <submittedName>
        <fullName evidence="7">Aspartate aminotransferase family protein</fullName>
    </submittedName>
</protein>
<evidence type="ECO:0000256" key="6">
    <source>
        <dbReference type="RuleBase" id="RU000382"/>
    </source>
</evidence>
<accession>A0ABY2X2Q6</accession>
<evidence type="ECO:0000313" key="7">
    <source>
        <dbReference type="EMBL" id="TMV09119.1"/>
    </source>
</evidence>
<keyword evidence="5 6" id="KW-0456">Lyase</keyword>
<evidence type="ECO:0000256" key="4">
    <source>
        <dbReference type="ARBA" id="ARBA00022898"/>
    </source>
</evidence>
<keyword evidence="7" id="KW-0808">Transferase</keyword>
<dbReference type="Pfam" id="PF00282">
    <property type="entry name" value="Pyridoxal_deC"/>
    <property type="match status" value="1"/>
</dbReference>
<proteinExistence type="inferred from homology"/>
<dbReference type="Proteomes" id="UP001193035">
    <property type="component" value="Unassembled WGS sequence"/>
</dbReference>
<gene>
    <name evidence="7" type="ORF">FGK63_08395</name>
</gene>
<dbReference type="PANTHER" id="PTHR11999">
    <property type="entry name" value="GROUP II PYRIDOXAL-5-PHOSPHATE DECARBOXYLASE"/>
    <property type="match status" value="1"/>
</dbReference>
<comment type="similarity">
    <text evidence="2 6">Belongs to the group II decarboxylase family.</text>
</comment>
<keyword evidence="3" id="KW-0210">Decarboxylase</keyword>
<dbReference type="EMBL" id="VCPD01000002">
    <property type="protein sequence ID" value="TMV09119.1"/>
    <property type="molecule type" value="Genomic_DNA"/>
</dbReference>
<dbReference type="Gene3D" id="3.40.640.10">
    <property type="entry name" value="Type I PLP-dependent aspartate aminotransferase-like (Major domain)"/>
    <property type="match status" value="1"/>
</dbReference>
<dbReference type="GO" id="GO:0008483">
    <property type="term" value="F:transaminase activity"/>
    <property type="evidence" value="ECO:0007669"/>
    <property type="project" value="UniProtKB-KW"/>
</dbReference>
<dbReference type="InterPro" id="IPR002129">
    <property type="entry name" value="PyrdxlP-dep_de-COase"/>
</dbReference>
<evidence type="ECO:0000256" key="2">
    <source>
        <dbReference type="ARBA" id="ARBA00009533"/>
    </source>
</evidence>
<evidence type="ECO:0000256" key="3">
    <source>
        <dbReference type="ARBA" id="ARBA00022793"/>
    </source>
</evidence>
<keyword evidence="4 6" id="KW-0663">Pyridoxal phosphate</keyword>
<keyword evidence="8" id="KW-1185">Reference proteome</keyword>
<sequence>MVGRAQNTAFLASSSMAALTLMDRLCVQSHVSLSIRSRVRLDTPDVADQKFLNGFKGSRELEENEKLSLSEDDRFAMLAAAQEAIAYRESLKSSAVKPELRPADFASNFDSVLPNKGMPASLVIDDLITTASAGLHGHASPRFFGYVCGGSMPVGAAADFLVTSWGQNAASSWESPSAAVIEQTVCQWCLELLGLPLDSGVGIVSGATVANAQGIIAARDSLLHRQGWDVFEDGLFGAPDVPVVIGDAAHSAPMAGVRYAGLGLGRATRLATDDQGRISLSALRTELEACKNPPLVILQAGQINTGAFDPFAEAIPMIQDAGGWAHVDGAFGLWAHAVPSLRDRLTGVDGADSWAVDLHKWLNAPYDAGLCIVRDRSALVSAMSARGAYLPGVGETWEPSDSTLELSRRARGIPSYAIMRHLGADGIREMISRHCDMAAYLADHLSTVPGIEIVNDVVLNQVAIACGTDEKTTAVLERIQQRAQVYPSHGVWQGRQIIRVSIINHATSYSDIDLLIEEILDANGNG</sequence>
<evidence type="ECO:0000256" key="5">
    <source>
        <dbReference type="ARBA" id="ARBA00023239"/>
    </source>
</evidence>
<dbReference type="InterPro" id="IPR010977">
    <property type="entry name" value="Aromatic_deC"/>
</dbReference>
<comment type="caution">
    <text evidence="7">The sequence shown here is derived from an EMBL/GenBank/DDBJ whole genome shotgun (WGS) entry which is preliminary data.</text>
</comment>
<evidence type="ECO:0000313" key="8">
    <source>
        <dbReference type="Proteomes" id="UP001193035"/>
    </source>
</evidence>
<evidence type="ECO:0000256" key="1">
    <source>
        <dbReference type="ARBA" id="ARBA00001933"/>
    </source>
</evidence>
<dbReference type="InterPro" id="IPR015424">
    <property type="entry name" value="PyrdxlP-dep_Trfase"/>
</dbReference>
<dbReference type="Gene3D" id="3.90.1150.10">
    <property type="entry name" value="Aspartate Aminotransferase, domain 1"/>
    <property type="match status" value="1"/>
</dbReference>
<dbReference type="SUPFAM" id="SSF53383">
    <property type="entry name" value="PLP-dependent transferases"/>
    <property type="match status" value="1"/>
</dbReference>